<keyword evidence="2" id="KW-1185">Reference proteome</keyword>
<dbReference type="EMBL" id="BMHF01000014">
    <property type="protein sequence ID" value="GGA46531.1"/>
    <property type="molecule type" value="Genomic_DNA"/>
</dbReference>
<gene>
    <name evidence="1" type="ORF">GCM10010917_34800</name>
</gene>
<proteinExistence type="predicted"/>
<dbReference type="Proteomes" id="UP000609323">
    <property type="component" value="Unassembled WGS sequence"/>
</dbReference>
<comment type="caution">
    <text evidence="1">The sequence shown here is derived from an EMBL/GenBank/DDBJ whole genome shotgun (WGS) entry which is preliminary data.</text>
</comment>
<reference evidence="2" key="1">
    <citation type="journal article" date="2019" name="Int. J. Syst. Evol. Microbiol.">
        <title>The Global Catalogue of Microorganisms (GCM) 10K type strain sequencing project: providing services to taxonomists for standard genome sequencing and annotation.</title>
        <authorList>
            <consortium name="The Broad Institute Genomics Platform"/>
            <consortium name="The Broad Institute Genome Sequencing Center for Infectious Disease"/>
            <person name="Wu L."/>
            <person name="Ma J."/>
        </authorList>
    </citation>
    <scope>NUCLEOTIDE SEQUENCE [LARGE SCALE GENOMIC DNA]</scope>
    <source>
        <strain evidence="2">CGMCC 1.15044</strain>
    </source>
</reference>
<accession>A0ABQ1GM49</accession>
<evidence type="ECO:0000313" key="2">
    <source>
        <dbReference type="Proteomes" id="UP000609323"/>
    </source>
</evidence>
<evidence type="ECO:0008006" key="3">
    <source>
        <dbReference type="Google" id="ProtNLM"/>
    </source>
</evidence>
<sequence length="182" mass="20862">MFMRLIKIGVPVVLILMLAAFLWYTWPKQIDMTLEGIQYQLGEEHADYARPVQVRIEGEIQRRLTKPPIFTGKMDTGEVNGVNPFQQDIPHLKVRLSRSDPDWLQSIRLDQGQIQRRMIGSLYSTPTMNQLTITLMHDNQGEETGWSSSDGFMISAPAHTREEALEISKALMKDTLDGYELK</sequence>
<evidence type="ECO:0000313" key="1">
    <source>
        <dbReference type="EMBL" id="GGA46531.1"/>
    </source>
</evidence>
<name>A0ABQ1GM49_9BACL</name>
<protein>
    <recommendedName>
        <fullName evidence="3">DUF4367 domain-containing protein</fullName>
    </recommendedName>
</protein>
<organism evidence="1 2">
    <name type="scientific">Paenibacillus physcomitrellae</name>
    <dbReference type="NCBI Taxonomy" id="1619311"/>
    <lineage>
        <taxon>Bacteria</taxon>
        <taxon>Bacillati</taxon>
        <taxon>Bacillota</taxon>
        <taxon>Bacilli</taxon>
        <taxon>Bacillales</taxon>
        <taxon>Paenibacillaceae</taxon>
        <taxon>Paenibacillus</taxon>
    </lineage>
</organism>